<proteinExistence type="predicted"/>
<protein>
    <recommendedName>
        <fullName evidence="3">F-box domain-containing protein</fullName>
    </recommendedName>
</protein>
<evidence type="ECO:0008006" key="3">
    <source>
        <dbReference type="Google" id="ProtNLM"/>
    </source>
</evidence>
<gene>
    <name evidence="1" type="ORF">BD626DRAFT_506939</name>
</gene>
<reference evidence="1 2" key="1">
    <citation type="journal article" date="2019" name="New Phytol.">
        <title>Comparative genomics reveals unique wood-decay strategies and fruiting body development in the Schizophyllaceae.</title>
        <authorList>
            <person name="Almasi E."/>
            <person name="Sahu N."/>
            <person name="Krizsan K."/>
            <person name="Balint B."/>
            <person name="Kovacs G.M."/>
            <person name="Kiss B."/>
            <person name="Cseklye J."/>
            <person name="Drula E."/>
            <person name="Henrissat B."/>
            <person name="Nagy I."/>
            <person name="Chovatia M."/>
            <person name="Adam C."/>
            <person name="LaButti K."/>
            <person name="Lipzen A."/>
            <person name="Riley R."/>
            <person name="Grigoriev I.V."/>
            <person name="Nagy L.G."/>
        </authorList>
    </citation>
    <scope>NUCLEOTIDE SEQUENCE [LARGE SCALE GENOMIC DNA]</scope>
    <source>
        <strain evidence="1 2">NL-1724</strain>
    </source>
</reference>
<accession>A0A550C565</accession>
<sequence length="378" mass="42838">MPLSIRVAAPLYMAHRAHGKLSILQVAHLHPANRIRELSLHMFAGDLHVLAYQPPGVYTVLERLEVRLGGRADIDKAGYYPRRDSLYDLQDEPLASITAFENCPRLRSAINNNSPLAKHFPLPWAQLTNLVLQLPDCRSADSPPFLRCTSLVTGDIWVRRFNPDDHALGTTPVEFPNLRTLRLCLAGYPSALLQLIRAPGLRALAVEKEALDIQIWGALSQLCTHAPLLEDVKLINFDFCSPPTAKEEWLRQLPSVRSFTLERGTLQPSTMIPLFEAFPRTEILMPSLERLCFERVKPIVFDTCFGDTKRRELEWQDDIIFVQAIRSRLEAAEDDIVAQMRHLSLSYSSRLLTDSVRTDLEALTKKVPEFTVEISRTV</sequence>
<evidence type="ECO:0000313" key="2">
    <source>
        <dbReference type="Proteomes" id="UP000320762"/>
    </source>
</evidence>
<organism evidence="1 2">
    <name type="scientific">Schizophyllum amplum</name>
    <dbReference type="NCBI Taxonomy" id="97359"/>
    <lineage>
        <taxon>Eukaryota</taxon>
        <taxon>Fungi</taxon>
        <taxon>Dikarya</taxon>
        <taxon>Basidiomycota</taxon>
        <taxon>Agaricomycotina</taxon>
        <taxon>Agaricomycetes</taxon>
        <taxon>Agaricomycetidae</taxon>
        <taxon>Agaricales</taxon>
        <taxon>Schizophyllaceae</taxon>
        <taxon>Schizophyllum</taxon>
    </lineage>
</organism>
<dbReference type="Gene3D" id="3.80.10.10">
    <property type="entry name" value="Ribonuclease Inhibitor"/>
    <property type="match status" value="1"/>
</dbReference>
<dbReference type="AlphaFoldDB" id="A0A550C565"/>
<keyword evidence="2" id="KW-1185">Reference proteome</keyword>
<dbReference type="InterPro" id="IPR032675">
    <property type="entry name" value="LRR_dom_sf"/>
</dbReference>
<comment type="caution">
    <text evidence="1">The sequence shown here is derived from an EMBL/GenBank/DDBJ whole genome shotgun (WGS) entry which is preliminary data.</text>
</comment>
<dbReference type="EMBL" id="VDMD01000025">
    <property type="protein sequence ID" value="TRM59947.1"/>
    <property type="molecule type" value="Genomic_DNA"/>
</dbReference>
<name>A0A550C565_9AGAR</name>
<dbReference type="Proteomes" id="UP000320762">
    <property type="component" value="Unassembled WGS sequence"/>
</dbReference>
<evidence type="ECO:0000313" key="1">
    <source>
        <dbReference type="EMBL" id="TRM59947.1"/>
    </source>
</evidence>